<keyword evidence="6" id="KW-0812">Transmembrane</keyword>
<evidence type="ECO:0000256" key="2">
    <source>
        <dbReference type="ARBA" id="ARBA00007758"/>
    </source>
</evidence>
<evidence type="ECO:0000313" key="8">
    <source>
        <dbReference type="EMBL" id="SPF30393.1"/>
    </source>
</evidence>
<dbReference type="PANTHER" id="PTHR42852:SF6">
    <property type="entry name" value="THIOL:DISULFIDE INTERCHANGE PROTEIN DSBE"/>
    <property type="match status" value="1"/>
</dbReference>
<dbReference type="GO" id="GO:0017004">
    <property type="term" value="P:cytochrome complex assembly"/>
    <property type="evidence" value="ECO:0007669"/>
    <property type="project" value="UniProtKB-KW"/>
</dbReference>
<dbReference type="Proteomes" id="UP000244932">
    <property type="component" value="Unassembled WGS sequence"/>
</dbReference>
<accession>A0A2R8ADR6</accession>
<evidence type="ECO:0000259" key="7">
    <source>
        <dbReference type="PROSITE" id="PS51352"/>
    </source>
</evidence>
<feature type="transmembrane region" description="Helical" evidence="6">
    <location>
        <begin position="6"/>
        <end position="25"/>
    </location>
</feature>
<evidence type="ECO:0000313" key="9">
    <source>
        <dbReference type="Proteomes" id="UP000244932"/>
    </source>
</evidence>
<sequence>MKLSPIAIVPVVALSIMGVFLWGMLRENPDELDSVLTGRPAPTLTIDPFEGMPEPELTGQVTLVNFWASWCGPCRVEHPVLMDLADEGLAIVGINYKDDPANAQGFLAELGNPYTSVGADNSGRTGIDWGIYGVPETFVLDADGQIILRFPGPVTQSALENRIRPAIAEAAGG</sequence>
<keyword evidence="6" id="KW-1133">Transmembrane helix</keyword>
<dbReference type="NCBIfam" id="TIGR00385">
    <property type="entry name" value="dsbE"/>
    <property type="match status" value="1"/>
</dbReference>
<dbReference type="InterPro" id="IPR036249">
    <property type="entry name" value="Thioredoxin-like_sf"/>
</dbReference>
<keyword evidence="3" id="KW-0201">Cytochrome c-type biogenesis</keyword>
<reference evidence="8 9" key="1">
    <citation type="submission" date="2018-03" db="EMBL/GenBank/DDBJ databases">
        <authorList>
            <person name="Keele B.F."/>
        </authorList>
    </citation>
    <scope>NUCLEOTIDE SEQUENCE [LARGE SCALE GENOMIC DNA]</scope>
    <source>
        <strain evidence="8 9">CeCT 8812</strain>
    </source>
</reference>
<dbReference type="PROSITE" id="PS00194">
    <property type="entry name" value="THIOREDOXIN_1"/>
    <property type="match status" value="1"/>
</dbReference>
<evidence type="ECO:0000256" key="4">
    <source>
        <dbReference type="ARBA" id="ARBA00023157"/>
    </source>
</evidence>
<evidence type="ECO:0000256" key="6">
    <source>
        <dbReference type="SAM" id="Phobius"/>
    </source>
</evidence>
<proteinExistence type="inferred from homology"/>
<dbReference type="InterPro" id="IPR013740">
    <property type="entry name" value="Redoxin"/>
</dbReference>
<dbReference type="GO" id="GO:0015036">
    <property type="term" value="F:disulfide oxidoreductase activity"/>
    <property type="evidence" value="ECO:0007669"/>
    <property type="project" value="InterPro"/>
</dbReference>
<dbReference type="InterPro" id="IPR013766">
    <property type="entry name" value="Thioredoxin_domain"/>
</dbReference>
<dbReference type="Gene3D" id="3.40.30.10">
    <property type="entry name" value="Glutaredoxin"/>
    <property type="match status" value="1"/>
</dbReference>
<comment type="similarity">
    <text evidence="2">Belongs to the thioredoxin family. DsbE subfamily.</text>
</comment>
<dbReference type="SUPFAM" id="SSF52833">
    <property type="entry name" value="Thioredoxin-like"/>
    <property type="match status" value="1"/>
</dbReference>
<organism evidence="8 9">
    <name type="scientific">Pontivivens insulae</name>
    <dbReference type="NCBI Taxonomy" id="1639689"/>
    <lineage>
        <taxon>Bacteria</taxon>
        <taxon>Pseudomonadati</taxon>
        <taxon>Pseudomonadota</taxon>
        <taxon>Alphaproteobacteria</taxon>
        <taxon>Rhodobacterales</taxon>
        <taxon>Paracoccaceae</taxon>
        <taxon>Pontivivens</taxon>
    </lineage>
</organism>
<gene>
    <name evidence="8" type="primary">cycY</name>
    <name evidence="8" type="ORF">POI8812_02729</name>
</gene>
<keyword evidence="6" id="KW-0472">Membrane</keyword>
<dbReference type="InterPro" id="IPR017937">
    <property type="entry name" value="Thioredoxin_CS"/>
</dbReference>
<protein>
    <submittedName>
        <fullName evidence="8">Thiol:disulfide interchange protein CycY</fullName>
    </submittedName>
</protein>
<dbReference type="PANTHER" id="PTHR42852">
    <property type="entry name" value="THIOL:DISULFIDE INTERCHANGE PROTEIN DSBE"/>
    <property type="match status" value="1"/>
</dbReference>
<evidence type="ECO:0000256" key="1">
    <source>
        <dbReference type="ARBA" id="ARBA00004196"/>
    </source>
</evidence>
<name>A0A2R8ADR6_9RHOB</name>
<dbReference type="InterPro" id="IPR004799">
    <property type="entry name" value="Periplasmic_diS_OxRdtase_DsbE"/>
</dbReference>
<dbReference type="EMBL" id="OMKW01000003">
    <property type="protein sequence ID" value="SPF30393.1"/>
    <property type="molecule type" value="Genomic_DNA"/>
</dbReference>
<evidence type="ECO:0000256" key="3">
    <source>
        <dbReference type="ARBA" id="ARBA00022748"/>
    </source>
</evidence>
<keyword evidence="4" id="KW-1015">Disulfide bond</keyword>
<comment type="subcellular location">
    <subcellularLocation>
        <location evidence="1">Cell envelope</location>
    </subcellularLocation>
</comment>
<keyword evidence="9" id="KW-1185">Reference proteome</keyword>
<dbReference type="InterPro" id="IPR050553">
    <property type="entry name" value="Thioredoxin_ResA/DsbE_sf"/>
</dbReference>
<dbReference type="CDD" id="cd03010">
    <property type="entry name" value="TlpA_like_DsbE"/>
    <property type="match status" value="1"/>
</dbReference>
<keyword evidence="5" id="KW-0676">Redox-active center</keyword>
<dbReference type="Pfam" id="PF08534">
    <property type="entry name" value="Redoxin"/>
    <property type="match status" value="1"/>
</dbReference>
<evidence type="ECO:0000256" key="5">
    <source>
        <dbReference type="ARBA" id="ARBA00023284"/>
    </source>
</evidence>
<feature type="domain" description="Thioredoxin" evidence="7">
    <location>
        <begin position="35"/>
        <end position="168"/>
    </location>
</feature>
<dbReference type="AlphaFoldDB" id="A0A2R8ADR6"/>
<dbReference type="PROSITE" id="PS51352">
    <property type="entry name" value="THIOREDOXIN_2"/>
    <property type="match status" value="1"/>
</dbReference>
<dbReference type="GO" id="GO:0030288">
    <property type="term" value="C:outer membrane-bounded periplasmic space"/>
    <property type="evidence" value="ECO:0007669"/>
    <property type="project" value="InterPro"/>
</dbReference>